<dbReference type="InterPro" id="IPR010985">
    <property type="entry name" value="Ribbon_hlx_hlx"/>
</dbReference>
<dbReference type="RefSeq" id="WP_130486389.1">
    <property type="nucleotide sequence ID" value="NZ_CBCSEB010000003.1"/>
</dbReference>
<name>A0A4Q7MYC6_9BURK</name>
<dbReference type="EMBL" id="SGWZ01000001">
    <property type="protein sequence ID" value="RZS73150.1"/>
    <property type="molecule type" value="Genomic_DNA"/>
</dbReference>
<dbReference type="Proteomes" id="UP000292039">
    <property type="component" value="Unassembled WGS sequence"/>
</dbReference>
<proteinExistence type="predicted"/>
<accession>A0A4Q7MYC6</accession>
<reference evidence="1 2" key="1">
    <citation type="submission" date="2019-02" db="EMBL/GenBank/DDBJ databases">
        <title>Genomic Encyclopedia of Type Strains, Phase IV (KMG-IV): sequencing the most valuable type-strain genomes for metagenomic binning, comparative biology and taxonomic classification.</title>
        <authorList>
            <person name="Goeker M."/>
        </authorList>
    </citation>
    <scope>NUCLEOTIDE SEQUENCE [LARGE SCALE GENOMIC DNA]</scope>
    <source>
        <strain evidence="1 2">DSM 16618</strain>
    </source>
</reference>
<dbReference type="AlphaFoldDB" id="A0A4Q7MYC6"/>
<organism evidence="1 2">
    <name type="scientific">Kerstersia gyiorum</name>
    <dbReference type="NCBI Taxonomy" id="206506"/>
    <lineage>
        <taxon>Bacteria</taxon>
        <taxon>Pseudomonadati</taxon>
        <taxon>Pseudomonadota</taxon>
        <taxon>Betaproteobacteria</taxon>
        <taxon>Burkholderiales</taxon>
        <taxon>Alcaligenaceae</taxon>
        <taxon>Kerstersia</taxon>
    </lineage>
</organism>
<evidence type="ECO:0000313" key="2">
    <source>
        <dbReference type="Proteomes" id="UP000292039"/>
    </source>
</evidence>
<sequence length="61" mass="6928">MKRITFMTRLTPANHQWLSAQAKKEDRSMTWLLDQLVTQARSCEPAKENAPLVAASEALDQ</sequence>
<protein>
    <recommendedName>
        <fullName evidence="3">Toxin-antitoxin system HicB family antitoxin</fullName>
    </recommendedName>
</protein>
<dbReference type="GO" id="GO:0006355">
    <property type="term" value="P:regulation of DNA-templated transcription"/>
    <property type="evidence" value="ECO:0007669"/>
    <property type="project" value="InterPro"/>
</dbReference>
<gene>
    <name evidence="1" type="ORF">EV679_0338</name>
</gene>
<dbReference type="SUPFAM" id="SSF47598">
    <property type="entry name" value="Ribbon-helix-helix"/>
    <property type="match status" value="1"/>
</dbReference>
<evidence type="ECO:0008006" key="3">
    <source>
        <dbReference type="Google" id="ProtNLM"/>
    </source>
</evidence>
<evidence type="ECO:0000313" key="1">
    <source>
        <dbReference type="EMBL" id="RZS73150.1"/>
    </source>
</evidence>
<comment type="caution">
    <text evidence="1">The sequence shown here is derived from an EMBL/GenBank/DDBJ whole genome shotgun (WGS) entry which is preliminary data.</text>
</comment>